<protein>
    <submittedName>
        <fullName evidence="3">Uncharacterized protein</fullName>
    </submittedName>
</protein>
<evidence type="ECO:0000313" key="4">
    <source>
        <dbReference type="Proteomes" id="UP000321058"/>
    </source>
</evidence>
<keyword evidence="4" id="KW-1185">Reference proteome</keyword>
<name>A0A512NQW8_9HYPH</name>
<comment type="caution">
    <text evidence="3">The sequence shown here is derived from an EMBL/GenBank/DDBJ whole genome shotgun (WGS) entry which is preliminary data.</text>
</comment>
<proteinExistence type="predicted"/>
<dbReference type="AlphaFoldDB" id="A0A512NQW8"/>
<feature type="signal peptide" evidence="2">
    <location>
        <begin position="1"/>
        <end position="19"/>
    </location>
</feature>
<feature type="chain" id="PRO_5022083091" evidence="2">
    <location>
        <begin position="20"/>
        <end position="116"/>
    </location>
</feature>
<evidence type="ECO:0000256" key="1">
    <source>
        <dbReference type="SAM" id="MobiDB-lite"/>
    </source>
</evidence>
<feature type="region of interest" description="Disordered" evidence="1">
    <location>
        <begin position="17"/>
        <end position="65"/>
    </location>
</feature>
<organism evidence="3 4">
    <name type="scientific">Reyranella soli</name>
    <dbReference type="NCBI Taxonomy" id="1230389"/>
    <lineage>
        <taxon>Bacteria</taxon>
        <taxon>Pseudomonadati</taxon>
        <taxon>Pseudomonadota</taxon>
        <taxon>Alphaproteobacteria</taxon>
        <taxon>Hyphomicrobiales</taxon>
        <taxon>Reyranellaceae</taxon>
        <taxon>Reyranella</taxon>
    </lineage>
</organism>
<evidence type="ECO:0000256" key="2">
    <source>
        <dbReference type="SAM" id="SignalP"/>
    </source>
</evidence>
<gene>
    <name evidence="3" type="ORF">RSO01_85030</name>
</gene>
<accession>A0A512NQW8</accession>
<keyword evidence="2" id="KW-0732">Signal</keyword>
<feature type="compositionally biased region" description="Basic and acidic residues" evidence="1">
    <location>
        <begin position="95"/>
        <end position="106"/>
    </location>
</feature>
<dbReference type="RefSeq" id="WP_147156644.1">
    <property type="nucleotide sequence ID" value="NZ_BKAJ01000216.1"/>
</dbReference>
<sequence>MQRVLLTLALVATAGVSYAQQPMAGGEPTDPYGRPLIGRSDWVRQPGDRPGPVSGSGTSMNTNMATAPYAQAPQMAPMPAQTGPRQATFKDEFGFRYDSEGNRLDARGNIISPQTR</sequence>
<dbReference type="OrthoDB" id="7376323at2"/>
<dbReference type="Proteomes" id="UP000321058">
    <property type="component" value="Unassembled WGS sequence"/>
</dbReference>
<dbReference type="EMBL" id="BKAJ01000216">
    <property type="protein sequence ID" value="GEP61337.1"/>
    <property type="molecule type" value="Genomic_DNA"/>
</dbReference>
<reference evidence="3 4" key="1">
    <citation type="submission" date="2019-07" db="EMBL/GenBank/DDBJ databases">
        <title>Whole genome shotgun sequence of Reyranella soli NBRC 108950.</title>
        <authorList>
            <person name="Hosoyama A."/>
            <person name="Uohara A."/>
            <person name="Ohji S."/>
            <person name="Ichikawa N."/>
        </authorList>
    </citation>
    <scope>NUCLEOTIDE SEQUENCE [LARGE SCALE GENOMIC DNA]</scope>
    <source>
        <strain evidence="3 4">NBRC 108950</strain>
    </source>
</reference>
<evidence type="ECO:0000313" key="3">
    <source>
        <dbReference type="EMBL" id="GEP61337.1"/>
    </source>
</evidence>
<feature type="region of interest" description="Disordered" evidence="1">
    <location>
        <begin position="95"/>
        <end position="116"/>
    </location>
</feature>